<accession>A0A5S4F5M3</accession>
<dbReference type="Proteomes" id="UP000306628">
    <property type="component" value="Unassembled WGS sequence"/>
</dbReference>
<gene>
    <name evidence="1" type="ORF">ETD85_59575</name>
</gene>
<proteinExistence type="predicted"/>
<organism evidence="1 2">
    <name type="scientific">Nonomuraea zeae</name>
    <dbReference type="NCBI Taxonomy" id="1642303"/>
    <lineage>
        <taxon>Bacteria</taxon>
        <taxon>Bacillati</taxon>
        <taxon>Actinomycetota</taxon>
        <taxon>Actinomycetes</taxon>
        <taxon>Streptosporangiales</taxon>
        <taxon>Streptosporangiaceae</taxon>
        <taxon>Nonomuraea</taxon>
    </lineage>
</organism>
<dbReference type="RefSeq" id="WP_138698640.1">
    <property type="nucleotide sequence ID" value="NZ_JBHSAZ010000008.1"/>
</dbReference>
<protein>
    <submittedName>
        <fullName evidence="1">Uncharacterized protein</fullName>
    </submittedName>
</protein>
<evidence type="ECO:0000313" key="1">
    <source>
        <dbReference type="EMBL" id="TMR11250.1"/>
    </source>
</evidence>
<name>A0A5S4F5M3_9ACTN</name>
<dbReference type="AlphaFoldDB" id="A0A5S4F5M3"/>
<reference evidence="1 2" key="1">
    <citation type="submission" date="2019-05" db="EMBL/GenBank/DDBJ databases">
        <title>Draft genome sequence of Nonomuraea zeae DSM 100528.</title>
        <authorList>
            <person name="Saricaoglu S."/>
            <person name="Isik K."/>
        </authorList>
    </citation>
    <scope>NUCLEOTIDE SEQUENCE [LARGE SCALE GENOMIC DNA]</scope>
    <source>
        <strain evidence="1 2">DSM 100528</strain>
    </source>
</reference>
<keyword evidence="2" id="KW-1185">Reference proteome</keyword>
<dbReference type="OrthoDB" id="3519343at2"/>
<comment type="caution">
    <text evidence="1">The sequence shown here is derived from an EMBL/GenBank/DDBJ whole genome shotgun (WGS) entry which is preliminary data.</text>
</comment>
<sequence length="88" mass="10202">MRLYRDRARAHQEWHRELEAEDDWDDDHRYSEAYLLKRRPEKLKSARTEVRRAEQSLRDALLTLKACLQQLGRGDEAAPAGAEAAALG</sequence>
<dbReference type="EMBL" id="VCKX01000485">
    <property type="protein sequence ID" value="TMR11250.1"/>
    <property type="molecule type" value="Genomic_DNA"/>
</dbReference>
<evidence type="ECO:0000313" key="2">
    <source>
        <dbReference type="Proteomes" id="UP000306628"/>
    </source>
</evidence>